<dbReference type="Gene3D" id="3.30.1200.10">
    <property type="entry name" value="YggU-like"/>
    <property type="match status" value="1"/>
</dbReference>
<comment type="similarity">
    <text evidence="1 2">Belongs to the UPF0235 family.</text>
</comment>
<reference evidence="3 4" key="1">
    <citation type="submission" date="2020-08" db="EMBL/GenBank/DDBJ databases">
        <title>Genomic Encyclopedia of Type Strains, Phase IV (KMG-IV): sequencing the most valuable type-strain genomes for metagenomic binning, comparative biology and taxonomic classification.</title>
        <authorList>
            <person name="Goeker M."/>
        </authorList>
    </citation>
    <scope>NUCLEOTIDE SEQUENCE [LARGE SCALE GENOMIC DNA]</scope>
    <source>
        <strain evidence="3 4">DSM 7050</strain>
    </source>
</reference>
<dbReference type="HAMAP" id="MF_00634">
    <property type="entry name" value="UPF0235"/>
    <property type="match status" value="1"/>
</dbReference>
<dbReference type="InterPro" id="IPR036591">
    <property type="entry name" value="YggU-like_sf"/>
</dbReference>
<dbReference type="SUPFAM" id="SSF69786">
    <property type="entry name" value="YggU-like"/>
    <property type="match status" value="1"/>
</dbReference>
<dbReference type="NCBIfam" id="TIGR00251">
    <property type="entry name" value="DUF167 family protein"/>
    <property type="match status" value="1"/>
</dbReference>
<dbReference type="Pfam" id="PF02594">
    <property type="entry name" value="DUF167"/>
    <property type="match status" value="1"/>
</dbReference>
<organism evidence="3 4">
    <name type="scientific">Aminobacter niigataensis</name>
    <dbReference type="NCBI Taxonomy" id="83265"/>
    <lineage>
        <taxon>Bacteria</taxon>
        <taxon>Pseudomonadati</taxon>
        <taxon>Pseudomonadota</taxon>
        <taxon>Alphaproteobacteria</taxon>
        <taxon>Hyphomicrobiales</taxon>
        <taxon>Phyllobacteriaceae</taxon>
        <taxon>Aminobacter</taxon>
    </lineage>
</organism>
<evidence type="ECO:0000313" key="4">
    <source>
        <dbReference type="Proteomes" id="UP000539538"/>
    </source>
</evidence>
<protein>
    <recommendedName>
        <fullName evidence="2">UPF0235 protein GGQ99_002627</fullName>
    </recommendedName>
</protein>
<dbReference type="SMART" id="SM01152">
    <property type="entry name" value="DUF167"/>
    <property type="match status" value="1"/>
</dbReference>
<evidence type="ECO:0000256" key="1">
    <source>
        <dbReference type="ARBA" id="ARBA00010364"/>
    </source>
</evidence>
<dbReference type="EMBL" id="JACHOT010000002">
    <property type="protein sequence ID" value="MBB4650872.1"/>
    <property type="molecule type" value="Genomic_DNA"/>
</dbReference>
<dbReference type="InterPro" id="IPR003746">
    <property type="entry name" value="DUF167"/>
</dbReference>
<dbReference type="RefSeq" id="WP_108606353.1">
    <property type="nucleotide sequence ID" value="NZ_BAAAVZ010000002.1"/>
</dbReference>
<keyword evidence="4" id="KW-1185">Reference proteome</keyword>
<dbReference type="Proteomes" id="UP000539538">
    <property type="component" value="Unassembled WGS sequence"/>
</dbReference>
<dbReference type="NCBIfam" id="NF002348">
    <property type="entry name" value="PRK01310.1"/>
    <property type="match status" value="1"/>
</dbReference>
<name>A0ABR6L240_9HYPH</name>
<accession>A0ABR6L240</accession>
<sequence>MSGFFRECRDGVELFVRLTPRAAKDAVEGIETTADGRSHLSARVRAVPEKGEANAALEKLLAASLDMPKKSIAVIAGGASRLKTVRVAGTPGDLEPRLARLAGRKD</sequence>
<proteinExistence type="inferred from homology"/>
<evidence type="ECO:0000256" key="2">
    <source>
        <dbReference type="HAMAP-Rule" id="MF_00634"/>
    </source>
</evidence>
<comment type="caution">
    <text evidence="3">The sequence shown here is derived from an EMBL/GenBank/DDBJ whole genome shotgun (WGS) entry which is preliminary data.</text>
</comment>
<gene>
    <name evidence="3" type="ORF">GGQ99_002627</name>
</gene>
<evidence type="ECO:0000313" key="3">
    <source>
        <dbReference type="EMBL" id="MBB4650872.1"/>
    </source>
</evidence>